<dbReference type="OrthoDB" id="2408976at2759"/>
<protein>
    <recommendedName>
        <fullName evidence="4">F-box domain-containing protein</fullName>
    </recommendedName>
</protein>
<dbReference type="EMBL" id="KV442068">
    <property type="protein sequence ID" value="OAQ26369.1"/>
    <property type="molecule type" value="Genomic_DNA"/>
</dbReference>
<sequence>MAPSSPTHDASIETSSAMVRKDNALMIPEIVSLIGSYLPLFNRRWEARRHRFVDIWNPKPLLRAGAVCRLWHNVLTPVLWQTYDLAIMEKKVPLDVLARNIKLVRNLSLLDMRHRKHTALWEALVEHAHIDRLEIHDSVFSVKKLIGERDHTLAALKLSGNCDRIHPFLLLFVERQVHLQSLELTRFQFTASDWKKIITNKPHLRKLTISEQCEFLDHMTFDDSEVDNMDDTKDVKMGDKAEAKDWKGDKTPTPSNNNNNSSRITTSGSAMTCRRKNRLKLVAKALPDARDLGILPITHLVLRDSRLQHPFQKAILEVCPHLEQLEICYSQRADGGEIATLVRENCSKIRRLTLRSNRQPWTLAMIDGMPQAVEELILYTGQLDLQMAMAIKERKNSLTRLELDFGQGYKGKRRLDCILGILLECTELREFAYHNHAEDEIFKTMLFANPWNLPHLRKLRLHGVSPRAACYGIPQVSTPEGWRQKFEGRKHDCCSYRSFEDVRKQGKDVKSPLFDVALLEHIKDLPMLTEVNITETVYRKKLF</sequence>
<name>A0A197JPU2_9FUNG</name>
<dbReference type="InterPro" id="IPR032675">
    <property type="entry name" value="LRR_dom_sf"/>
</dbReference>
<feature type="compositionally biased region" description="Basic and acidic residues" evidence="1">
    <location>
        <begin position="240"/>
        <end position="250"/>
    </location>
</feature>
<evidence type="ECO:0000256" key="1">
    <source>
        <dbReference type="SAM" id="MobiDB-lite"/>
    </source>
</evidence>
<evidence type="ECO:0000313" key="2">
    <source>
        <dbReference type="EMBL" id="OAQ26369.1"/>
    </source>
</evidence>
<dbReference type="Proteomes" id="UP000078512">
    <property type="component" value="Unassembled WGS sequence"/>
</dbReference>
<evidence type="ECO:0008006" key="4">
    <source>
        <dbReference type="Google" id="ProtNLM"/>
    </source>
</evidence>
<dbReference type="Gene3D" id="3.80.10.10">
    <property type="entry name" value="Ribonuclease Inhibitor"/>
    <property type="match status" value="1"/>
</dbReference>
<dbReference type="AlphaFoldDB" id="A0A197JPU2"/>
<dbReference type="SUPFAM" id="SSF52047">
    <property type="entry name" value="RNI-like"/>
    <property type="match status" value="1"/>
</dbReference>
<keyword evidence="3" id="KW-1185">Reference proteome</keyword>
<gene>
    <name evidence="2" type="ORF">K457DRAFT_34625</name>
</gene>
<evidence type="ECO:0000313" key="3">
    <source>
        <dbReference type="Proteomes" id="UP000078512"/>
    </source>
</evidence>
<feature type="region of interest" description="Disordered" evidence="1">
    <location>
        <begin position="240"/>
        <end position="269"/>
    </location>
</feature>
<organism evidence="2 3">
    <name type="scientific">Linnemannia elongata AG-77</name>
    <dbReference type="NCBI Taxonomy" id="1314771"/>
    <lineage>
        <taxon>Eukaryota</taxon>
        <taxon>Fungi</taxon>
        <taxon>Fungi incertae sedis</taxon>
        <taxon>Mucoromycota</taxon>
        <taxon>Mortierellomycotina</taxon>
        <taxon>Mortierellomycetes</taxon>
        <taxon>Mortierellales</taxon>
        <taxon>Mortierellaceae</taxon>
        <taxon>Linnemannia</taxon>
    </lineage>
</organism>
<dbReference type="PANTHER" id="PTHR38926">
    <property type="entry name" value="F-BOX DOMAIN CONTAINING PROTEIN, EXPRESSED"/>
    <property type="match status" value="1"/>
</dbReference>
<proteinExistence type="predicted"/>
<dbReference type="PANTHER" id="PTHR38926:SF5">
    <property type="entry name" value="F-BOX AND LEUCINE-RICH REPEAT PROTEIN 6"/>
    <property type="match status" value="1"/>
</dbReference>
<accession>A0A197JPU2</accession>
<reference evidence="2 3" key="1">
    <citation type="submission" date="2016-05" db="EMBL/GenBank/DDBJ databases">
        <title>Genome sequencing reveals origins of a unique bacterial endosymbiosis in the earliest lineages of terrestrial Fungi.</title>
        <authorList>
            <consortium name="DOE Joint Genome Institute"/>
            <person name="Uehling J."/>
            <person name="Gryganskyi A."/>
            <person name="Hameed K."/>
            <person name="Tschaplinski T."/>
            <person name="Misztal P."/>
            <person name="Wu S."/>
            <person name="Desiro A."/>
            <person name="Vande Pol N."/>
            <person name="Du Z.-Y."/>
            <person name="Zienkiewicz A."/>
            <person name="Zienkiewicz K."/>
            <person name="Morin E."/>
            <person name="Tisserant E."/>
            <person name="Splivallo R."/>
            <person name="Hainaut M."/>
            <person name="Henrissat B."/>
            <person name="Ohm R."/>
            <person name="Kuo A."/>
            <person name="Yan J."/>
            <person name="Lipzen A."/>
            <person name="Nolan M."/>
            <person name="Labutti K."/>
            <person name="Barry K."/>
            <person name="Goldstein A."/>
            <person name="Labbe J."/>
            <person name="Schadt C."/>
            <person name="Tuskan G."/>
            <person name="Grigoriev I."/>
            <person name="Martin F."/>
            <person name="Vilgalys R."/>
            <person name="Bonito G."/>
        </authorList>
    </citation>
    <scope>NUCLEOTIDE SEQUENCE [LARGE SCALE GENOMIC DNA]</scope>
    <source>
        <strain evidence="2 3">AG-77</strain>
    </source>
</reference>